<dbReference type="PANTHER" id="PTHR30203">
    <property type="entry name" value="OUTER MEMBRANE CATION EFFLUX PROTEIN"/>
    <property type="match status" value="1"/>
</dbReference>
<keyword evidence="4" id="KW-1185">Reference proteome</keyword>
<name>A0A4S8NUP4_9HYPH</name>
<dbReference type="GO" id="GO:0015562">
    <property type="term" value="F:efflux transmembrane transporter activity"/>
    <property type="evidence" value="ECO:0007669"/>
    <property type="project" value="InterPro"/>
</dbReference>
<dbReference type="PANTHER" id="PTHR30203:SF30">
    <property type="entry name" value="OUTER MEMBRANE PROTEIN-RELATED"/>
    <property type="match status" value="1"/>
</dbReference>
<reference evidence="3 4" key="1">
    <citation type="submission" date="2019-04" db="EMBL/GenBank/DDBJ databases">
        <title>Genome sequence of strain shin9-1.</title>
        <authorList>
            <person name="Gao J."/>
            <person name="Sun J."/>
        </authorList>
    </citation>
    <scope>NUCLEOTIDE SEQUENCE [LARGE SCALE GENOMIC DNA]</scope>
    <source>
        <strain evidence="4">shin9-1</strain>
    </source>
</reference>
<evidence type="ECO:0000313" key="4">
    <source>
        <dbReference type="Proteomes" id="UP000308828"/>
    </source>
</evidence>
<protein>
    <submittedName>
        <fullName evidence="3">TolC family protein</fullName>
    </submittedName>
</protein>
<evidence type="ECO:0000256" key="2">
    <source>
        <dbReference type="SAM" id="SignalP"/>
    </source>
</evidence>
<comment type="caution">
    <text evidence="3">The sequence shown here is derived from an EMBL/GenBank/DDBJ whole genome shotgun (WGS) entry which is preliminary data.</text>
</comment>
<dbReference type="OrthoDB" id="188180at2"/>
<comment type="similarity">
    <text evidence="1">Belongs to the outer membrane factor (OMF) (TC 1.B.17) family.</text>
</comment>
<dbReference type="EMBL" id="STGV01000009">
    <property type="protein sequence ID" value="THV19852.1"/>
    <property type="molecule type" value="Genomic_DNA"/>
</dbReference>
<sequence>MKSPQLSFMAFSCVLAMTYSAAAETKIPIPPPRPDYIPQAAALRPMTQRTRLEGAQMTLADAIFLGLRNNRSIRSAYIERVAQKFDLRVAEDRFRPQFSVSGEIARQRIGDVTSTTIDVSPGVSLKTKTGAIFDFGWSNSASIEDGGRTLTSAAEVSLEQPLLRGAGVKVNMAPVQQARLGEKINQLRLNATVAETIGSIIFAHRELLLAQEELKLAEDAVSRGEELLNNNAALIVSGRMAAMDAVQTEADVESQRLRVLRARQQIEAARLSLLNLLSLDLGTNIVAKEGLALKRIDTNLDRLIPLALSKRQDYQGQLYVIEQNRLGITVAKNEQLWDISLFARGRLGGEFASGTSTQPISDISGGLRFTFPINDLSRQQQLVQADTTYRGSELQLEEIRAGVETQIRVSAAEVRLLWQQLASAEKSRDLAARAIDIEKVKLNAGRSTTFQVRSLEDNLRNAENQLLAARIGYLNALTRLDLQLGTTLDTWRVHLKS</sequence>
<dbReference type="Pfam" id="PF02321">
    <property type="entry name" value="OEP"/>
    <property type="match status" value="1"/>
</dbReference>
<dbReference type="AlphaFoldDB" id="A0A4S8NUP4"/>
<dbReference type="Gene3D" id="1.20.1600.10">
    <property type="entry name" value="Outer membrane efflux proteins (OEP)"/>
    <property type="match status" value="1"/>
</dbReference>
<proteinExistence type="inferred from homology"/>
<dbReference type="InterPro" id="IPR010131">
    <property type="entry name" value="MdtP/NodT-like"/>
</dbReference>
<dbReference type="RefSeq" id="WP_136600336.1">
    <property type="nucleotide sequence ID" value="NZ_STGV01000009.1"/>
</dbReference>
<accession>A0A4S8NUP4</accession>
<gene>
    <name evidence="3" type="ORF">FAA97_19940</name>
</gene>
<dbReference type="Proteomes" id="UP000308828">
    <property type="component" value="Unassembled WGS sequence"/>
</dbReference>
<evidence type="ECO:0000313" key="3">
    <source>
        <dbReference type="EMBL" id="THV19852.1"/>
    </source>
</evidence>
<dbReference type="SUPFAM" id="SSF56954">
    <property type="entry name" value="Outer membrane efflux proteins (OEP)"/>
    <property type="match status" value="1"/>
</dbReference>
<dbReference type="InterPro" id="IPR003423">
    <property type="entry name" value="OMP_efflux"/>
</dbReference>
<organism evidence="3 4">
    <name type="scientific">Peteryoungia ipomoeae</name>
    <dbReference type="NCBI Taxonomy" id="1210932"/>
    <lineage>
        <taxon>Bacteria</taxon>
        <taxon>Pseudomonadati</taxon>
        <taxon>Pseudomonadota</taxon>
        <taxon>Alphaproteobacteria</taxon>
        <taxon>Hyphomicrobiales</taxon>
        <taxon>Rhizobiaceae</taxon>
        <taxon>Peteryoungia</taxon>
    </lineage>
</organism>
<keyword evidence="2" id="KW-0732">Signal</keyword>
<evidence type="ECO:0000256" key="1">
    <source>
        <dbReference type="ARBA" id="ARBA00007613"/>
    </source>
</evidence>
<feature type="signal peptide" evidence="2">
    <location>
        <begin position="1"/>
        <end position="23"/>
    </location>
</feature>
<feature type="chain" id="PRO_5020822626" evidence="2">
    <location>
        <begin position="24"/>
        <end position="497"/>
    </location>
</feature>